<keyword evidence="4" id="KW-1134">Transmembrane beta strand</keyword>
<dbReference type="InterPro" id="IPR003423">
    <property type="entry name" value="OMP_efflux"/>
</dbReference>
<comment type="similarity">
    <text evidence="2">Belongs to the outer membrane factor (OMF) (TC 1.B.17) family.</text>
</comment>
<evidence type="ECO:0000256" key="1">
    <source>
        <dbReference type="ARBA" id="ARBA00004442"/>
    </source>
</evidence>
<keyword evidence="3" id="KW-0813">Transport</keyword>
<feature type="coiled-coil region" evidence="8">
    <location>
        <begin position="378"/>
        <end position="405"/>
    </location>
</feature>
<keyword evidence="8" id="KW-0175">Coiled coil</keyword>
<keyword evidence="5" id="KW-0812">Transmembrane</keyword>
<dbReference type="EMBL" id="BMIK01000023">
    <property type="protein sequence ID" value="GGC45483.1"/>
    <property type="molecule type" value="Genomic_DNA"/>
</dbReference>
<evidence type="ECO:0000313" key="10">
    <source>
        <dbReference type="Proteomes" id="UP000597338"/>
    </source>
</evidence>
<reference evidence="10" key="1">
    <citation type="journal article" date="2019" name="Int. J. Syst. Evol. Microbiol.">
        <title>The Global Catalogue of Microorganisms (GCM) 10K type strain sequencing project: providing services to taxonomists for standard genome sequencing and annotation.</title>
        <authorList>
            <consortium name="The Broad Institute Genomics Platform"/>
            <consortium name="The Broad Institute Genome Sequencing Center for Infectious Disease"/>
            <person name="Wu L."/>
            <person name="Ma J."/>
        </authorList>
    </citation>
    <scope>NUCLEOTIDE SEQUENCE [LARGE SCALE GENOMIC DNA]</scope>
    <source>
        <strain evidence="10">CGMCC 1.15342</strain>
    </source>
</reference>
<name>A0ABQ1MS04_9SPHI</name>
<dbReference type="Proteomes" id="UP000597338">
    <property type="component" value="Unassembled WGS sequence"/>
</dbReference>
<evidence type="ECO:0000256" key="3">
    <source>
        <dbReference type="ARBA" id="ARBA00022448"/>
    </source>
</evidence>
<organism evidence="9 10">
    <name type="scientific">Parapedobacter defluvii</name>
    <dbReference type="NCBI Taxonomy" id="2045106"/>
    <lineage>
        <taxon>Bacteria</taxon>
        <taxon>Pseudomonadati</taxon>
        <taxon>Bacteroidota</taxon>
        <taxon>Sphingobacteriia</taxon>
        <taxon>Sphingobacteriales</taxon>
        <taxon>Sphingobacteriaceae</taxon>
        <taxon>Parapedobacter</taxon>
    </lineage>
</organism>
<dbReference type="PANTHER" id="PTHR30026">
    <property type="entry name" value="OUTER MEMBRANE PROTEIN TOLC"/>
    <property type="match status" value="1"/>
</dbReference>
<evidence type="ECO:0000256" key="8">
    <source>
        <dbReference type="SAM" id="Coils"/>
    </source>
</evidence>
<evidence type="ECO:0000256" key="2">
    <source>
        <dbReference type="ARBA" id="ARBA00007613"/>
    </source>
</evidence>
<keyword evidence="6" id="KW-0472">Membrane</keyword>
<protein>
    <submittedName>
        <fullName evidence="9">Transporter</fullName>
    </submittedName>
</protein>
<dbReference type="Pfam" id="PF02321">
    <property type="entry name" value="OEP"/>
    <property type="match status" value="2"/>
</dbReference>
<evidence type="ECO:0000256" key="6">
    <source>
        <dbReference type="ARBA" id="ARBA00023136"/>
    </source>
</evidence>
<comment type="caution">
    <text evidence="9">The sequence shown here is derived from an EMBL/GenBank/DDBJ whole genome shotgun (WGS) entry which is preliminary data.</text>
</comment>
<evidence type="ECO:0000256" key="7">
    <source>
        <dbReference type="ARBA" id="ARBA00023237"/>
    </source>
</evidence>
<dbReference type="PANTHER" id="PTHR30026:SF20">
    <property type="entry name" value="OUTER MEMBRANE PROTEIN TOLC"/>
    <property type="match status" value="1"/>
</dbReference>
<sequence length="453" mass="49278">MNTTIRFIRTGSVIGALLIFGFASGQESHPLSLEDAVAASLAHSNELKIDKSKIKASTAAVQDAKNSRLPDIDVSGQYLRVNEPNIGLKFDAGKNEGEQESAGGSFPAVNQVMFGMATASLPLFTGGKINQSIASAKFLETAARLDAQYDRQHIIQNTVSAYYNLYKAQAAVALVKENLKSSQQRVKDFQNLEANGLVARNDLLKVQLQESNLELALINAENNAAVCNYNFNLMLGLDGQTLLALDTAVLIATPLALSVDEWEANALDHRSDYQALANRKQAAHAGVNIAKSAYYPALAISAGYMGANIPHALTVTNALNAGLGLSYNLGSLYKAGAKIRQAKAQEEELLWHREQLSEGIKSQIHQAYLDYSQSLKKIEVYLKAMEQANENYRITKNKYENSLATTTDLLDADVARLQAQIDYAYAKADAAVAYHKLYESAGLEPATFTARHE</sequence>
<gene>
    <name evidence="9" type="ORF">GCM10011386_42230</name>
</gene>
<dbReference type="Gene3D" id="1.20.1600.10">
    <property type="entry name" value="Outer membrane efflux proteins (OEP)"/>
    <property type="match status" value="1"/>
</dbReference>
<comment type="subcellular location">
    <subcellularLocation>
        <location evidence="1">Cell outer membrane</location>
    </subcellularLocation>
</comment>
<evidence type="ECO:0000256" key="5">
    <source>
        <dbReference type="ARBA" id="ARBA00022692"/>
    </source>
</evidence>
<dbReference type="SUPFAM" id="SSF56954">
    <property type="entry name" value="Outer membrane efflux proteins (OEP)"/>
    <property type="match status" value="1"/>
</dbReference>
<dbReference type="RefSeq" id="WP_188753454.1">
    <property type="nucleotide sequence ID" value="NZ_BMIK01000023.1"/>
</dbReference>
<accession>A0ABQ1MS04</accession>
<dbReference type="InterPro" id="IPR051906">
    <property type="entry name" value="TolC-like"/>
</dbReference>
<evidence type="ECO:0000256" key="4">
    <source>
        <dbReference type="ARBA" id="ARBA00022452"/>
    </source>
</evidence>
<evidence type="ECO:0000313" key="9">
    <source>
        <dbReference type="EMBL" id="GGC45483.1"/>
    </source>
</evidence>
<keyword evidence="10" id="KW-1185">Reference proteome</keyword>
<proteinExistence type="inferred from homology"/>
<keyword evidence="7" id="KW-0998">Cell outer membrane</keyword>